<accession>A0A366I143</accession>
<dbReference type="EMBL" id="QNRY01000034">
    <property type="protein sequence ID" value="RBP60014.1"/>
    <property type="molecule type" value="Genomic_DNA"/>
</dbReference>
<comment type="caution">
    <text evidence="2">The sequence shown here is derived from an EMBL/GenBank/DDBJ whole genome shotgun (WGS) entry which is preliminary data.</text>
</comment>
<reference evidence="2 3" key="1">
    <citation type="submission" date="2018-06" db="EMBL/GenBank/DDBJ databases">
        <title>Genomic Encyclopedia of Type Strains, Phase IV (KMG-IV): sequencing the most valuable type-strain genomes for metagenomic binning, comparative biology and taxonomic classification.</title>
        <authorList>
            <person name="Goeker M."/>
        </authorList>
    </citation>
    <scope>NUCLEOTIDE SEQUENCE [LARGE SCALE GENOMIC DNA]</scope>
    <source>
        <strain evidence="2 3">DSM 30166</strain>
    </source>
</reference>
<dbReference type="InterPro" id="IPR020368">
    <property type="entry name" value="Uncharacterised_YbjM"/>
</dbReference>
<keyword evidence="1" id="KW-0812">Transmembrane</keyword>
<name>A0A366I143_9GAMM</name>
<feature type="transmembrane region" description="Helical" evidence="1">
    <location>
        <begin position="95"/>
        <end position="118"/>
    </location>
</feature>
<dbReference type="OrthoDB" id="6540266at2"/>
<dbReference type="AlphaFoldDB" id="A0A366I143"/>
<keyword evidence="1" id="KW-1133">Transmembrane helix</keyword>
<gene>
    <name evidence="2" type="ORF">DES54_13440</name>
</gene>
<dbReference type="Pfam" id="PF11045">
    <property type="entry name" value="YbjM"/>
    <property type="match status" value="1"/>
</dbReference>
<protein>
    <submittedName>
        <fullName evidence="2">Putative inner membrane protein YbjM</fullName>
    </submittedName>
</protein>
<feature type="transmembrane region" description="Helical" evidence="1">
    <location>
        <begin position="7"/>
        <end position="24"/>
    </location>
</feature>
<proteinExistence type="predicted"/>
<evidence type="ECO:0000313" key="2">
    <source>
        <dbReference type="EMBL" id="RBP60014.1"/>
    </source>
</evidence>
<keyword evidence="1" id="KW-0472">Membrane</keyword>
<organism evidence="2 3">
    <name type="scientific">Brenneria salicis ATCC 15712 = DSM 30166</name>
    <dbReference type="NCBI Taxonomy" id="714314"/>
    <lineage>
        <taxon>Bacteria</taxon>
        <taxon>Pseudomonadati</taxon>
        <taxon>Pseudomonadota</taxon>
        <taxon>Gammaproteobacteria</taxon>
        <taxon>Enterobacterales</taxon>
        <taxon>Pectobacteriaceae</taxon>
        <taxon>Brenneria</taxon>
    </lineage>
</organism>
<dbReference type="Proteomes" id="UP000253046">
    <property type="component" value="Unassembled WGS sequence"/>
</dbReference>
<sequence length="129" mass="14323">MANEKSWVGVACSFLLFIVVFLSQKMEVVDVVTGESLPGGPGMLLFLLPGAIASVLSVRGRLLYPLFGALMAMPICLVILHLWRMPLGTFGQELAYILSAVFWSVLGALGFLFLNGMYRRYIHDKVRER</sequence>
<feature type="transmembrane region" description="Helical" evidence="1">
    <location>
        <begin position="36"/>
        <end position="56"/>
    </location>
</feature>
<keyword evidence="3" id="KW-1185">Reference proteome</keyword>
<dbReference type="RefSeq" id="WP_113868300.1">
    <property type="nucleotide sequence ID" value="NZ_AGJP01000001.1"/>
</dbReference>
<evidence type="ECO:0000256" key="1">
    <source>
        <dbReference type="SAM" id="Phobius"/>
    </source>
</evidence>
<feature type="transmembrane region" description="Helical" evidence="1">
    <location>
        <begin position="63"/>
        <end position="83"/>
    </location>
</feature>
<evidence type="ECO:0000313" key="3">
    <source>
        <dbReference type="Proteomes" id="UP000253046"/>
    </source>
</evidence>
<dbReference type="GO" id="GO:0016020">
    <property type="term" value="C:membrane"/>
    <property type="evidence" value="ECO:0007669"/>
    <property type="project" value="InterPro"/>
</dbReference>